<feature type="transmembrane region" description="Helical" evidence="9">
    <location>
        <begin position="732"/>
        <end position="755"/>
    </location>
</feature>
<dbReference type="GO" id="GO:0016887">
    <property type="term" value="F:ATP hydrolysis activity"/>
    <property type="evidence" value="ECO:0007669"/>
    <property type="project" value="InterPro"/>
</dbReference>
<evidence type="ECO:0000256" key="1">
    <source>
        <dbReference type="ARBA" id="ARBA00004141"/>
    </source>
</evidence>
<sequence>ACGIMTQSYAFALNLVRHFMPSFKVEKYQFRGMQQKGEEVNITFQDLSLELPSGVRVLQGVTGEFKAGRMCAIMGPSGAGKTTFMNVLCGKATYGKMAGSILINGKPANISQIKSVLGFVPQDDIVHQELTVREQIRFSAELRNKVSISKQRLELITDDVLNVMQMDHIQNSIVGGVEQRGISGGQRKRVNIGLELAAQPNVLFLDEPTSGLDATSSLAVVLSLKKMSQLGMTSIMVIHQPRYSLFTLFDDVLLLGKGGHTVYLGPAIVAKPYFESLGFQMPTDENPADWFMDVICGEVPNSQIPNFKASMLFEIWREKGDATLQQLLAEHARLFPDEQNFSFRGRQGGMGDDSMVLSRKLEEEWDKIDNNKDGVMDTEELKALLAQCSCMMPDDIVVQELLMRMAGRDAETVTKREFVDYLCGLKGDVAADRLLSALDGQGITGPHLRSETKMDLSLFDLEEGSEASEAVGGSSDSLDTLQRATPGAAPQMRLLVMRMLIQWWRKNQQRAMFLGVLAGGAAVLGSLDRFVQQTAQWDSAGFLNFQTALALLVAIFCLQIFGSDRPLFWRECSAGLNILAFYESRALINMFDLVIQSFLFTAIYFVITMPEQPFGDFWLPNIMVTWVASGWGYFISTVVPPHHGPFIASLVMFVICGLLGNPQSLPQYLDGSVLEVVVDAVSITRWSVEMSFRSMVEATEPHPEDPRQQASLQFQKDVYNHGQGEWSSSLGYWYLNIMVLASMGFVLRFLAYLGLRFTNRHNLTLLGEELRVFGGNAFGQEYGPMPGQDLLGPPEQRQNMRDWVFVTSIREPWSRFWSQLSYEMATCLMNSQALAVCAFGNHQLLGDWWSPQAHIDSVLGVPPHRTLKHPNVY</sequence>
<feature type="non-terminal residue" evidence="12">
    <location>
        <position position="1"/>
    </location>
</feature>
<keyword evidence="3 9" id="KW-0812">Transmembrane</keyword>
<feature type="domain" description="EF-hand" evidence="10">
    <location>
        <begin position="356"/>
        <end position="391"/>
    </location>
</feature>
<comment type="caution">
    <text evidence="12">The sequence shown here is derived from an EMBL/GenBank/DDBJ whole genome shotgun (WGS) entry which is preliminary data.</text>
</comment>
<evidence type="ECO:0000313" key="12">
    <source>
        <dbReference type="EMBL" id="CAE8714288.1"/>
    </source>
</evidence>
<dbReference type="Pfam" id="PF00005">
    <property type="entry name" value="ABC_tran"/>
    <property type="match status" value="1"/>
</dbReference>
<dbReference type="CDD" id="cd03213">
    <property type="entry name" value="ABCG_EPDR"/>
    <property type="match status" value="1"/>
</dbReference>
<evidence type="ECO:0000259" key="10">
    <source>
        <dbReference type="PROSITE" id="PS50222"/>
    </source>
</evidence>
<dbReference type="InterPro" id="IPR050352">
    <property type="entry name" value="ABCG_transporters"/>
</dbReference>
<proteinExistence type="predicted"/>
<dbReference type="SUPFAM" id="SSF52540">
    <property type="entry name" value="P-loop containing nucleoside triphosphate hydrolases"/>
    <property type="match status" value="1"/>
</dbReference>
<dbReference type="PROSITE" id="PS00018">
    <property type="entry name" value="EF_HAND_1"/>
    <property type="match status" value="1"/>
</dbReference>
<evidence type="ECO:0000313" key="13">
    <source>
        <dbReference type="Proteomes" id="UP000626109"/>
    </source>
</evidence>
<keyword evidence="7 9" id="KW-1133">Transmembrane helix</keyword>
<feature type="transmembrane region" description="Helical" evidence="9">
    <location>
        <begin position="619"/>
        <end position="639"/>
    </location>
</feature>
<dbReference type="GO" id="GO:0005509">
    <property type="term" value="F:calcium ion binding"/>
    <property type="evidence" value="ECO:0007669"/>
    <property type="project" value="InterPro"/>
</dbReference>
<evidence type="ECO:0008006" key="14">
    <source>
        <dbReference type="Google" id="ProtNLM"/>
    </source>
</evidence>
<dbReference type="FunFam" id="3.40.50.300:FF:000367">
    <property type="entry name" value="ABC transporter G family member 24"/>
    <property type="match status" value="1"/>
</dbReference>
<dbReference type="GO" id="GO:0016020">
    <property type="term" value="C:membrane"/>
    <property type="evidence" value="ECO:0007669"/>
    <property type="project" value="UniProtKB-SubCell"/>
</dbReference>
<evidence type="ECO:0000256" key="7">
    <source>
        <dbReference type="ARBA" id="ARBA00022989"/>
    </source>
</evidence>
<evidence type="ECO:0000256" key="5">
    <source>
        <dbReference type="ARBA" id="ARBA00022837"/>
    </source>
</evidence>
<keyword evidence="6" id="KW-0067">ATP-binding</keyword>
<dbReference type="InterPro" id="IPR011992">
    <property type="entry name" value="EF-hand-dom_pair"/>
</dbReference>
<organism evidence="12 13">
    <name type="scientific">Polarella glacialis</name>
    <name type="common">Dinoflagellate</name>
    <dbReference type="NCBI Taxonomy" id="89957"/>
    <lineage>
        <taxon>Eukaryota</taxon>
        <taxon>Sar</taxon>
        <taxon>Alveolata</taxon>
        <taxon>Dinophyceae</taxon>
        <taxon>Suessiales</taxon>
        <taxon>Suessiaceae</taxon>
        <taxon>Polarella</taxon>
    </lineage>
</organism>
<evidence type="ECO:0000256" key="6">
    <source>
        <dbReference type="ARBA" id="ARBA00022840"/>
    </source>
</evidence>
<keyword evidence="5" id="KW-0106">Calcium</keyword>
<evidence type="ECO:0000256" key="3">
    <source>
        <dbReference type="ARBA" id="ARBA00022692"/>
    </source>
</evidence>
<evidence type="ECO:0000256" key="2">
    <source>
        <dbReference type="ARBA" id="ARBA00022448"/>
    </source>
</evidence>
<feature type="transmembrane region" description="Helical" evidence="9">
    <location>
        <begin position="511"/>
        <end position="531"/>
    </location>
</feature>
<keyword evidence="8 9" id="KW-0472">Membrane</keyword>
<dbReference type="PROSITE" id="PS00211">
    <property type="entry name" value="ABC_TRANSPORTER_1"/>
    <property type="match status" value="1"/>
</dbReference>
<dbReference type="InterPro" id="IPR043926">
    <property type="entry name" value="ABCG_dom"/>
</dbReference>
<feature type="transmembrane region" description="Helical" evidence="9">
    <location>
        <begin position="586"/>
        <end position="607"/>
    </location>
</feature>
<dbReference type="AlphaFoldDB" id="A0A813KSW1"/>
<dbReference type="Gene3D" id="3.40.50.300">
    <property type="entry name" value="P-loop containing nucleotide triphosphate hydrolases"/>
    <property type="match status" value="1"/>
</dbReference>
<dbReference type="InterPro" id="IPR018247">
    <property type="entry name" value="EF_Hand_1_Ca_BS"/>
</dbReference>
<dbReference type="SMART" id="SM00382">
    <property type="entry name" value="AAA"/>
    <property type="match status" value="1"/>
</dbReference>
<dbReference type="PROSITE" id="PS50893">
    <property type="entry name" value="ABC_TRANSPORTER_2"/>
    <property type="match status" value="1"/>
</dbReference>
<keyword evidence="2" id="KW-0813">Transport</keyword>
<dbReference type="InterPro" id="IPR027417">
    <property type="entry name" value="P-loop_NTPase"/>
</dbReference>
<evidence type="ECO:0000256" key="4">
    <source>
        <dbReference type="ARBA" id="ARBA00022741"/>
    </source>
</evidence>
<dbReference type="PANTHER" id="PTHR48041:SF91">
    <property type="entry name" value="ABC TRANSPORTER G FAMILY MEMBER 28"/>
    <property type="match status" value="1"/>
</dbReference>
<protein>
    <recommendedName>
        <fullName evidence="14">Calmodulin</fullName>
    </recommendedName>
</protein>
<dbReference type="PANTHER" id="PTHR48041">
    <property type="entry name" value="ABC TRANSPORTER G FAMILY MEMBER 28"/>
    <property type="match status" value="1"/>
</dbReference>
<dbReference type="GO" id="GO:0005524">
    <property type="term" value="F:ATP binding"/>
    <property type="evidence" value="ECO:0007669"/>
    <property type="project" value="UniProtKB-KW"/>
</dbReference>
<feature type="domain" description="ABC transporter" evidence="11">
    <location>
        <begin position="42"/>
        <end position="282"/>
    </location>
</feature>
<evidence type="ECO:0000259" key="11">
    <source>
        <dbReference type="PROSITE" id="PS50893"/>
    </source>
</evidence>
<keyword evidence="4" id="KW-0547">Nucleotide-binding</keyword>
<comment type="subcellular location">
    <subcellularLocation>
        <location evidence="1">Membrane</location>
        <topology evidence="1">Multi-pass membrane protein</topology>
    </subcellularLocation>
</comment>
<reference evidence="12" key="1">
    <citation type="submission" date="2021-02" db="EMBL/GenBank/DDBJ databases">
        <authorList>
            <person name="Dougan E. K."/>
            <person name="Rhodes N."/>
            <person name="Thang M."/>
            <person name="Chan C."/>
        </authorList>
    </citation>
    <scope>NUCLEOTIDE SEQUENCE</scope>
</reference>
<dbReference type="GO" id="GO:0140359">
    <property type="term" value="F:ABC-type transporter activity"/>
    <property type="evidence" value="ECO:0007669"/>
    <property type="project" value="InterPro"/>
</dbReference>
<accession>A0A813KSW1</accession>
<name>A0A813KSW1_POLGL</name>
<gene>
    <name evidence="12" type="ORF">PGLA2088_LOCUS37922</name>
</gene>
<feature type="non-terminal residue" evidence="12">
    <location>
        <position position="873"/>
    </location>
</feature>
<dbReference type="EMBL" id="CAJNNW010032617">
    <property type="protein sequence ID" value="CAE8714288.1"/>
    <property type="molecule type" value="Genomic_DNA"/>
</dbReference>
<dbReference type="InterPro" id="IPR003439">
    <property type="entry name" value="ABC_transporter-like_ATP-bd"/>
</dbReference>
<dbReference type="InterPro" id="IPR017871">
    <property type="entry name" value="ABC_transporter-like_CS"/>
</dbReference>
<dbReference type="SUPFAM" id="SSF47473">
    <property type="entry name" value="EF-hand"/>
    <property type="match status" value="1"/>
</dbReference>
<feature type="transmembrane region" description="Helical" evidence="9">
    <location>
        <begin position="543"/>
        <end position="561"/>
    </location>
</feature>
<evidence type="ECO:0000256" key="8">
    <source>
        <dbReference type="ARBA" id="ARBA00023136"/>
    </source>
</evidence>
<dbReference type="InterPro" id="IPR002048">
    <property type="entry name" value="EF_hand_dom"/>
</dbReference>
<dbReference type="Pfam" id="PF19055">
    <property type="entry name" value="ABC2_membrane_7"/>
    <property type="match status" value="2"/>
</dbReference>
<dbReference type="Proteomes" id="UP000626109">
    <property type="component" value="Unassembled WGS sequence"/>
</dbReference>
<dbReference type="PROSITE" id="PS50222">
    <property type="entry name" value="EF_HAND_2"/>
    <property type="match status" value="1"/>
</dbReference>
<dbReference type="Gene3D" id="1.10.238.10">
    <property type="entry name" value="EF-hand"/>
    <property type="match status" value="1"/>
</dbReference>
<dbReference type="InterPro" id="IPR003593">
    <property type="entry name" value="AAA+_ATPase"/>
</dbReference>
<evidence type="ECO:0000256" key="9">
    <source>
        <dbReference type="SAM" id="Phobius"/>
    </source>
</evidence>